<accession>A0ABP0RJF1</accession>
<evidence type="ECO:0008006" key="3">
    <source>
        <dbReference type="Google" id="ProtNLM"/>
    </source>
</evidence>
<proteinExistence type="predicted"/>
<reference evidence="1 2" key="1">
    <citation type="submission" date="2024-02" db="EMBL/GenBank/DDBJ databases">
        <authorList>
            <person name="Chen Y."/>
            <person name="Shah S."/>
            <person name="Dougan E. K."/>
            <person name="Thang M."/>
            <person name="Chan C."/>
        </authorList>
    </citation>
    <scope>NUCLEOTIDE SEQUENCE [LARGE SCALE GENOMIC DNA]</scope>
</reference>
<gene>
    <name evidence="1" type="ORF">CCMP2556_LOCUS46998</name>
</gene>
<evidence type="ECO:0000313" key="2">
    <source>
        <dbReference type="Proteomes" id="UP001642484"/>
    </source>
</evidence>
<dbReference type="Pfam" id="PF03283">
    <property type="entry name" value="PAE"/>
    <property type="match status" value="1"/>
</dbReference>
<evidence type="ECO:0000313" key="1">
    <source>
        <dbReference type="EMBL" id="CAK9099296.1"/>
    </source>
</evidence>
<dbReference type="Proteomes" id="UP001642484">
    <property type="component" value="Unassembled WGS sequence"/>
</dbReference>
<dbReference type="EMBL" id="CAXAMN010025929">
    <property type="protein sequence ID" value="CAK9099296.1"/>
    <property type="molecule type" value="Genomic_DNA"/>
</dbReference>
<comment type="caution">
    <text evidence="1">The sequence shown here is derived from an EMBL/GenBank/DDBJ whole genome shotgun (WGS) entry which is preliminary data.</text>
</comment>
<sequence>MKGQKGFEKGFDKGFSKGKGKGQTEIVVAGCRHETVGAIIRGEYVKFGSNHGRPAYRKLDKPGAQEVQIYFWDHRDGPSMCGWWFGASVGGDMVWSFRPGDAPVPPRSSASGPSLGAPVAADGRSPAGLGPSIEVMLRLALLISTAHGWSCNDAGATSWLRRESLAEVDALAVCNDGSSASFYLQENTSSPDWLVYLAGGGWCYDAASCQGRFDGHLFPNHPCNSSNQSMPCFMSNKDYPETCGKTGIYDRSDRSPLHGHNLVYVPYCTSDAFMGDGAFGPWQFRGARVVRAVLKKLGPRLQAARRLIFGGGSAGARGAMVFLDEVRDRFPQTDVRGFLDSPYYLDVPSFSSKFEGFQVQHENVLANFNASSIVSESCRAKFSGELWKCLFGQHRMPLVRTPYLMVAAQYDSWQLSHLVHGYDGLEEHPRYTGAERKYAEDFAGKTREELSHLVRLSNVSFVYSSGCYEHHISEKSSFWSSHVRGLSEAMAVAELPAGRVGAVVEGCSSYNCGCSQSAVAIV</sequence>
<name>A0ABP0RJF1_9DINO</name>
<protein>
    <recommendedName>
        <fullName evidence="3">Pectin acetylesterase</fullName>
    </recommendedName>
</protein>
<keyword evidence="2" id="KW-1185">Reference proteome</keyword>
<dbReference type="PANTHER" id="PTHR21562:SF122">
    <property type="entry name" value="PALMITOLEOYL-PROTEIN CARBOXYLESTERASE NOTUM"/>
    <property type="match status" value="1"/>
</dbReference>
<dbReference type="InterPro" id="IPR004963">
    <property type="entry name" value="PAE/NOTUM"/>
</dbReference>
<dbReference type="PANTHER" id="PTHR21562">
    <property type="entry name" value="NOTUM-RELATED"/>
    <property type="match status" value="1"/>
</dbReference>
<organism evidence="1 2">
    <name type="scientific">Durusdinium trenchii</name>
    <dbReference type="NCBI Taxonomy" id="1381693"/>
    <lineage>
        <taxon>Eukaryota</taxon>
        <taxon>Sar</taxon>
        <taxon>Alveolata</taxon>
        <taxon>Dinophyceae</taxon>
        <taxon>Suessiales</taxon>
        <taxon>Symbiodiniaceae</taxon>
        <taxon>Durusdinium</taxon>
    </lineage>
</organism>